<dbReference type="RefSeq" id="WP_338237313.1">
    <property type="nucleotide sequence ID" value="NZ_BQKE01000001.1"/>
</dbReference>
<dbReference type="Pfam" id="PF00583">
    <property type="entry name" value="Acetyltransf_1"/>
    <property type="match status" value="1"/>
</dbReference>
<dbReference type="SUPFAM" id="SSF55729">
    <property type="entry name" value="Acyl-CoA N-acyltransferases (Nat)"/>
    <property type="match status" value="1"/>
</dbReference>
<dbReference type="CDD" id="cd04301">
    <property type="entry name" value="NAT_SF"/>
    <property type="match status" value="1"/>
</dbReference>
<dbReference type="Proteomes" id="UP001310022">
    <property type="component" value="Unassembled WGS sequence"/>
</dbReference>
<feature type="domain" description="N-acetyltransferase" evidence="3">
    <location>
        <begin position="1"/>
        <end position="158"/>
    </location>
</feature>
<evidence type="ECO:0000256" key="2">
    <source>
        <dbReference type="ARBA" id="ARBA00023315"/>
    </source>
</evidence>
<protein>
    <submittedName>
        <fullName evidence="4">Phosphinothricin N-acetyltransferase</fullName>
    </submittedName>
</protein>
<keyword evidence="1" id="KW-0808">Transferase</keyword>
<dbReference type="InterPro" id="IPR000182">
    <property type="entry name" value="GNAT_dom"/>
</dbReference>
<gene>
    <name evidence="4" type="ORF">PEDI_24230</name>
</gene>
<dbReference type="PROSITE" id="PS51186">
    <property type="entry name" value="GNAT"/>
    <property type="match status" value="1"/>
</dbReference>
<evidence type="ECO:0000256" key="1">
    <source>
        <dbReference type="ARBA" id="ARBA00022679"/>
    </source>
</evidence>
<organism evidence="4 5">
    <name type="scientific">Persicobacter diffluens</name>
    <dbReference type="NCBI Taxonomy" id="981"/>
    <lineage>
        <taxon>Bacteria</taxon>
        <taxon>Pseudomonadati</taxon>
        <taxon>Bacteroidota</taxon>
        <taxon>Cytophagia</taxon>
        <taxon>Cytophagales</taxon>
        <taxon>Persicobacteraceae</taxon>
        <taxon>Persicobacter</taxon>
    </lineage>
</organism>
<comment type="caution">
    <text evidence="4">The sequence shown here is derived from an EMBL/GenBank/DDBJ whole genome shotgun (WGS) entry which is preliminary data.</text>
</comment>
<dbReference type="PANTHER" id="PTHR43072">
    <property type="entry name" value="N-ACETYLTRANSFERASE"/>
    <property type="match status" value="1"/>
</dbReference>
<accession>A0AAN5ALY9</accession>
<keyword evidence="5" id="KW-1185">Reference proteome</keyword>
<dbReference type="GO" id="GO:0016747">
    <property type="term" value="F:acyltransferase activity, transferring groups other than amino-acyl groups"/>
    <property type="evidence" value="ECO:0007669"/>
    <property type="project" value="InterPro"/>
</dbReference>
<reference evidence="4 5" key="1">
    <citation type="submission" date="2021-12" db="EMBL/GenBank/DDBJ databases">
        <title>Genome sequencing of bacteria with rrn-lacking chromosome and rrn-plasmid.</title>
        <authorList>
            <person name="Anda M."/>
            <person name="Iwasaki W."/>
        </authorList>
    </citation>
    <scope>NUCLEOTIDE SEQUENCE [LARGE SCALE GENOMIC DNA]</scope>
    <source>
        <strain evidence="4 5">NBRC 15940</strain>
    </source>
</reference>
<proteinExistence type="predicted"/>
<dbReference type="PANTHER" id="PTHR43072:SF23">
    <property type="entry name" value="UPF0039 PROTEIN C11D3.02C"/>
    <property type="match status" value="1"/>
</dbReference>
<keyword evidence="2" id="KW-0012">Acyltransferase</keyword>
<dbReference type="Gene3D" id="3.40.630.30">
    <property type="match status" value="1"/>
</dbReference>
<evidence type="ECO:0000313" key="5">
    <source>
        <dbReference type="Proteomes" id="UP001310022"/>
    </source>
</evidence>
<name>A0AAN5ALY9_9BACT</name>
<dbReference type="InterPro" id="IPR016181">
    <property type="entry name" value="Acyl_CoA_acyltransferase"/>
</dbReference>
<dbReference type="EMBL" id="BQKE01000001">
    <property type="protein sequence ID" value="GJM61871.1"/>
    <property type="molecule type" value="Genomic_DNA"/>
</dbReference>
<evidence type="ECO:0000313" key="4">
    <source>
        <dbReference type="EMBL" id="GJM61871.1"/>
    </source>
</evidence>
<evidence type="ECO:0000259" key="3">
    <source>
        <dbReference type="PROSITE" id="PS51186"/>
    </source>
</evidence>
<dbReference type="AlphaFoldDB" id="A0AAN5ALY9"/>
<sequence>MEIIEILPEHWEEVSRIYQQGMDTGNATFQKTAPKWEEWNASHLEKCRLVGIEEGEVVGWAALSPVSSRCVYAGVTEVSIYIAAEYHGRGFGSQLMKALIQTSETVNIWTLQSGIFPENEGSIHLHLKHGFRKLGIRERVGKMEGRWRDVVLMERRSEVVGVE</sequence>